<dbReference type="Gene3D" id="1.10.510.10">
    <property type="entry name" value="Transferase(Phosphotransferase) domain 1"/>
    <property type="match status" value="1"/>
</dbReference>
<sequence>MFDTAGRLKIYNFQVDIWSLGITAIELSQREPPFFRQPEMEFIEHMSDVFLGGDYKLDYKFTMDFHNFIKRCLIGNPHRRPSAEELLNDPFIKGSSDKQYLKSLLIQNHDFRGEL</sequence>
<protein>
    <recommendedName>
        <fullName evidence="4">Protein kinase domain-containing protein</fullName>
    </recommendedName>
</protein>
<comment type="caution">
    <text evidence="5">The sequence shown here is derived from an EMBL/GenBank/DDBJ whole genome shotgun (WGS) entry which is preliminary data.</text>
</comment>
<dbReference type="Proteomes" id="UP001187531">
    <property type="component" value="Unassembled WGS sequence"/>
</dbReference>
<proteinExistence type="inferred from homology"/>
<dbReference type="InterPro" id="IPR011009">
    <property type="entry name" value="Kinase-like_dom_sf"/>
</dbReference>
<dbReference type="GO" id="GO:0005524">
    <property type="term" value="F:ATP binding"/>
    <property type="evidence" value="ECO:0007669"/>
    <property type="project" value="UniProtKB-KW"/>
</dbReference>
<dbReference type="Pfam" id="PF00069">
    <property type="entry name" value="Pkinase"/>
    <property type="match status" value="1"/>
</dbReference>
<dbReference type="GO" id="GO:0004674">
    <property type="term" value="F:protein serine/threonine kinase activity"/>
    <property type="evidence" value="ECO:0007669"/>
    <property type="project" value="TreeGrafter"/>
</dbReference>
<evidence type="ECO:0000313" key="5">
    <source>
        <dbReference type="EMBL" id="KAK2702566.1"/>
    </source>
</evidence>
<dbReference type="SUPFAM" id="SSF56112">
    <property type="entry name" value="Protein kinase-like (PK-like)"/>
    <property type="match status" value="1"/>
</dbReference>
<evidence type="ECO:0000256" key="3">
    <source>
        <dbReference type="ARBA" id="ARBA00022840"/>
    </source>
</evidence>
<comment type="similarity">
    <text evidence="1">Belongs to the protein kinase superfamily. STE Ser/Thr protein kinase family. STE20 subfamily.</text>
</comment>
<keyword evidence="2" id="KW-0547">Nucleotide-binding</keyword>
<dbReference type="EMBL" id="JAVRJZ010000256">
    <property type="protein sequence ID" value="KAK2702566.1"/>
    <property type="molecule type" value="Genomic_DNA"/>
</dbReference>
<evidence type="ECO:0000259" key="4">
    <source>
        <dbReference type="PROSITE" id="PS50011"/>
    </source>
</evidence>
<dbReference type="AlphaFoldDB" id="A0AA88KUE9"/>
<dbReference type="GO" id="GO:0005737">
    <property type="term" value="C:cytoplasm"/>
    <property type="evidence" value="ECO:0007669"/>
    <property type="project" value="TreeGrafter"/>
</dbReference>
<evidence type="ECO:0000256" key="1">
    <source>
        <dbReference type="ARBA" id="ARBA00008874"/>
    </source>
</evidence>
<reference evidence="5" key="1">
    <citation type="submission" date="2023-07" db="EMBL/GenBank/DDBJ databases">
        <title>Chromosome-level genome assembly of Artemia franciscana.</title>
        <authorList>
            <person name="Jo E."/>
        </authorList>
    </citation>
    <scope>NUCLEOTIDE SEQUENCE</scope>
    <source>
        <tissue evidence="5">Whole body</tissue>
    </source>
</reference>
<keyword evidence="3" id="KW-0067">ATP-binding</keyword>
<feature type="domain" description="Protein kinase" evidence="4">
    <location>
        <begin position="1"/>
        <end position="92"/>
    </location>
</feature>
<name>A0AA88KUE9_ARTSF</name>
<evidence type="ECO:0000256" key="2">
    <source>
        <dbReference type="ARBA" id="ARBA00022741"/>
    </source>
</evidence>
<evidence type="ECO:0000313" key="6">
    <source>
        <dbReference type="Proteomes" id="UP001187531"/>
    </source>
</evidence>
<gene>
    <name evidence="5" type="ORF">QYM36_018823</name>
</gene>
<dbReference type="PANTHER" id="PTHR48012">
    <property type="entry name" value="STERILE20-LIKE KINASE, ISOFORM B-RELATED"/>
    <property type="match status" value="1"/>
</dbReference>
<dbReference type="PROSITE" id="PS50011">
    <property type="entry name" value="PROTEIN_KINASE_DOM"/>
    <property type="match status" value="1"/>
</dbReference>
<keyword evidence="6" id="KW-1185">Reference proteome</keyword>
<accession>A0AA88KUE9</accession>
<dbReference type="InterPro" id="IPR050629">
    <property type="entry name" value="STE20/SPS1-PAK"/>
</dbReference>
<organism evidence="5 6">
    <name type="scientific">Artemia franciscana</name>
    <name type="common">Brine shrimp</name>
    <name type="synonym">Artemia sanfranciscana</name>
    <dbReference type="NCBI Taxonomy" id="6661"/>
    <lineage>
        <taxon>Eukaryota</taxon>
        <taxon>Metazoa</taxon>
        <taxon>Ecdysozoa</taxon>
        <taxon>Arthropoda</taxon>
        <taxon>Crustacea</taxon>
        <taxon>Branchiopoda</taxon>
        <taxon>Anostraca</taxon>
        <taxon>Artemiidae</taxon>
        <taxon>Artemia</taxon>
    </lineage>
</organism>
<dbReference type="PANTHER" id="PTHR48012:SF2">
    <property type="entry name" value="STERILE20-LIKE KINASE, ISOFORM B"/>
    <property type="match status" value="1"/>
</dbReference>
<dbReference type="InterPro" id="IPR000719">
    <property type="entry name" value="Prot_kinase_dom"/>
</dbReference>